<dbReference type="EMBL" id="ML994672">
    <property type="protein sequence ID" value="KAF2178896.1"/>
    <property type="molecule type" value="Genomic_DNA"/>
</dbReference>
<keyword evidence="2" id="KW-1185">Reference proteome</keyword>
<evidence type="ECO:0000313" key="2">
    <source>
        <dbReference type="Proteomes" id="UP000800200"/>
    </source>
</evidence>
<proteinExistence type="predicted"/>
<dbReference type="OrthoDB" id="2730545at2759"/>
<organism evidence="1 2">
    <name type="scientific">Zopfia rhizophila CBS 207.26</name>
    <dbReference type="NCBI Taxonomy" id="1314779"/>
    <lineage>
        <taxon>Eukaryota</taxon>
        <taxon>Fungi</taxon>
        <taxon>Dikarya</taxon>
        <taxon>Ascomycota</taxon>
        <taxon>Pezizomycotina</taxon>
        <taxon>Dothideomycetes</taxon>
        <taxon>Dothideomycetes incertae sedis</taxon>
        <taxon>Zopfiaceae</taxon>
        <taxon>Zopfia</taxon>
    </lineage>
</organism>
<dbReference type="AlphaFoldDB" id="A0A6A6DMN9"/>
<sequence>MLIAQYGVPTIVFDLYVVVQDPASAAKLLLQSGWTFMQREQKIGNATLACMQYALSPPTQNSIRRAGELPGPTTTVLLRADDWNFDLEQHCSPATVIPPLAPLLDALIDSWLDSPDDNLMLRMHLGCMIAYLYDYAPELQQETFAVQLKKEHRQYHYDVRSGMSTGTAPFLNRQRHVREVSLRLKAQTQALLS</sequence>
<accession>A0A6A6DMN9</accession>
<evidence type="ECO:0000313" key="1">
    <source>
        <dbReference type="EMBL" id="KAF2178896.1"/>
    </source>
</evidence>
<name>A0A6A6DMN9_9PEZI</name>
<gene>
    <name evidence="1" type="ORF">K469DRAFT_326333</name>
</gene>
<dbReference type="Proteomes" id="UP000800200">
    <property type="component" value="Unassembled WGS sequence"/>
</dbReference>
<protein>
    <submittedName>
        <fullName evidence="1">Uncharacterized protein</fullName>
    </submittedName>
</protein>
<reference evidence="1" key="1">
    <citation type="journal article" date="2020" name="Stud. Mycol.">
        <title>101 Dothideomycetes genomes: a test case for predicting lifestyles and emergence of pathogens.</title>
        <authorList>
            <person name="Haridas S."/>
            <person name="Albert R."/>
            <person name="Binder M."/>
            <person name="Bloem J."/>
            <person name="Labutti K."/>
            <person name="Salamov A."/>
            <person name="Andreopoulos B."/>
            <person name="Baker S."/>
            <person name="Barry K."/>
            <person name="Bills G."/>
            <person name="Bluhm B."/>
            <person name="Cannon C."/>
            <person name="Castanera R."/>
            <person name="Culley D."/>
            <person name="Daum C."/>
            <person name="Ezra D."/>
            <person name="Gonzalez J."/>
            <person name="Henrissat B."/>
            <person name="Kuo A."/>
            <person name="Liang C."/>
            <person name="Lipzen A."/>
            <person name="Lutzoni F."/>
            <person name="Magnuson J."/>
            <person name="Mondo S."/>
            <person name="Nolan M."/>
            <person name="Ohm R."/>
            <person name="Pangilinan J."/>
            <person name="Park H.-J."/>
            <person name="Ramirez L."/>
            <person name="Alfaro M."/>
            <person name="Sun H."/>
            <person name="Tritt A."/>
            <person name="Yoshinaga Y."/>
            <person name="Zwiers L.-H."/>
            <person name="Turgeon B."/>
            <person name="Goodwin S."/>
            <person name="Spatafora J."/>
            <person name="Crous P."/>
            <person name="Grigoriev I."/>
        </authorList>
    </citation>
    <scope>NUCLEOTIDE SEQUENCE</scope>
    <source>
        <strain evidence="1">CBS 207.26</strain>
    </source>
</reference>